<keyword evidence="24" id="KW-1185">Reference proteome</keyword>
<dbReference type="SUPFAM" id="SSF51445">
    <property type="entry name" value="(Trans)glycosidases"/>
    <property type="match status" value="1"/>
</dbReference>
<evidence type="ECO:0000256" key="22">
    <source>
        <dbReference type="SAM" id="Phobius"/>
    </source>
</evidence>
<evidence type="ECO:0000256" key="6">
    <source>
        <dbReference type="ARBA" id="ARBA00022475"/>
    </source>
</evidence>
<evidence type="ECO:0000256" key="19">
    <source>
        <dbReference type="ARBA" id="ARBA00043078"/>
    </source>
</evidence>
<comment type="caution">
    <text evidence="23">The sequence shown here is derived from an EMBL/GenBank/DDBJ whole genome shotgun (WGS) entry which is preliminary data.</text>
</comment>
<dbReference type="PANTHER" id="PTHR16631">
    <property type="entry name" value="GLUCAN 1,3-BETA-GLUCOSIDASE"/>
    <property type="match status" value="1"/>
</dbReference>
<evidence type="ECO:0000256" key="17">
    <source>
        <dbReference type="ARBA" id="ARBA00037649"/>
    </source>
</evidence>
<dbReference type="EC" id="3.2.1.39" evidence="5"/>
<evidence type="ECO:0000256" key="2">
    <source>
        <dbReference type="ARBA" id="ARBA00004191"/>
    </source>
</evidence>
<dbReference type="OrthoDB" id="68336at2759"/>
<reference evidence="23 24" key="2">
    <citation type="journal article" date="2021" name="Curr. Genet.">
        <title>Genetic response to nitrogen starvation in the aggressive Eucalyptus foliar pathogen Teratosphaeria destructans.</title>
        <authorList>
            <person name="Havenga M."/>
            <person name="Wingfield B.D."/>
            <person name="Wingfield M.J."/>
            <person name="Dreyer L.L."/>
            <person name="Roets F."/>
            <person name="Aylward J."/>
        </authorList>
    </citation>
    <scope>NUCLEOTIDE SEQUENCE [LARGE SCALE GENOMIC DNA]</scope>
    <source>
        <strain evidence="23">CMW44962</strain>
    </source>
</reference>
<reference evidence="23 24" key="1">
    <citation type="journal article" date="2018" name="IMA Fungus">
        <title>IMA Genome-F 10: Nine draft genome sequences of Claviceps purpurea s.lat., including C. arundinis, C. humidiphila, and C. cf. spartinae, pseudomolecules for the pitch canker pathogen Fusarium circinatum, draft genome of Davidsoniella eucalypti, Grosmannia galeiformis, Quambalaria eucalypti, and Teratosphaeria destructans.</title>
        <authorList>
            <person name="Wingfield B.D."/>
            <person name="Liu M."/>
            <person name="Nguyen H.D."/>
            <person name="Lane F.A."/>
            <person name="Morgan S.W."/>
            <person name="De Vos L."/>
            <person name="Wilken P.M."/>
            <person name="Duong T.A."/>
            <person name="Aylward J."/>
            <person name="Coetzee M.P."/>
            <person name="Dadej K."/>
            <person name="De Beer Z.W."/>
            <person name="Findlay W."/>
            <person name="Havenga M."/>
            <person name="Kolarik M."/>
            <person name="Menzies J.G."/>
            <person name="Naidoo K."/>
            <person name="Pochopski O."/>
            <person name="Shoukouhi P."/>
            <person name="Santana Q.C."/>
            <person name="Seifert K.A."/>
            <person name="Soal N."/>
            <person name="Steenkamp E.T."/>
            <person name="Tatham C.T."/>
            <person name="van der Nest M.A."/>
            <person name="Wingfield M.J."/>
        </authorList>
    </citation>
    <scope>NUCLEOTIDE SEQUENCE [LARGE SCALE GENOMIC DNA]</scope>
    <source>
        <strain evidence="23">CMW44962</strain>
    </source>
</reference>
<evidence type="ECO:0000256" key="20">
    <source>
        <dbReference type="RuleBase" id="RU004335"/>
    </source>
</evidence>
<evidence type="ECO:0000256" key="1">
    <source>
        <dbReference type="ARBA" id="ARBA00000382"/>
    </source>
</evidence>
<dbReference type="GO" id="GO:0005886">
    <property type="term" value="C:plasma membrane"/>
    <property type="evidence" value="ECO:0007669"/>
    <property type="project" value="UniProtKB-SubCell"/>
</dbReference>
<dbReference type="InterPro" id="IPR017853">
    <property type="entry name" value="GH"/>
</dbReference>
<dbReference type="GO" id="GO:0009277">
    <property type="term" value="C:fungal-type cell wall"/>
    <property type="evidence" value="ECO:0007669"/>
    <property type="project" value="TreeGrafter"/>
</dbReference>
<keyword evidence="7" id="KW-0134">Cell wall</keyword>
<comment type="subcellular location">
    <subcellularLocation>
        <location evidence="3">Cell membrane</location>
        <topology evidence="3">Single-pass type II membrane protein</topology>
    </subcellularLocation>
    <subcellularLocation>
        <location evidence="2">Secreted</location>
        <location evidence="2">Cell wall</location>
    </subcellularLocation>
</comment>
<evidence type="ECO:0000256" key="10">
    <source>
        <dbReference type="ARBA" id="ARBA00022801"/>
    </source>
</evidence>
<organism evidence="23 24">
    <name type="scientific">Teratosphaeria destructans</name>
    <dbReference type="NCBI Taxonomy" id="418781"/>
    <lineage>
        <taxon>Eukaryota</taxon>
        <taxon>Fungi</taxon>
        <taxon>Dikarya</taxon>
        <taxon>Ascomycota</taxon>
        <taxon>Pezizomycotina</taxon>
        <taxon>Dothideomycetes</taxon>
        <taxon>Dothideomycetidae</taxon>
        <taxon>Mycosphaerellales</taxon>
        <taxon>Teratosphaeriaceae</taxon>
        <taxon>Teratosphaeria</taxon>
    </lineage>
</organism>
<dbReference type="GO" id="GO:0005576">
    <property type="term" value="C:extracellular region"/>
    <property type="evidence" value="ECO:0007669"/>
    <property type="project" value="TreeGrafter"/>
</dbReference>
<keyword evidence="11" id="KW-0735">Signal-anchor</keyword>
<sequence>MPIPYNSCLNDGYEDPVDHDAFVDEDDAPRQRESRRKRDRKVIAPLAVGTGAAGLFRSLESRYTSGSYQSVTGGSSGRIGGDSEKSEWLQKNSNGRKKMKWVIGSIIGVMLLAAIIGGAVGGVLARKKSLTGSKASASVSSSTKDGLFDIISPQVKELLNNNALHKVFPGMDYTPLNAQYPACLTVPPDQNNITLDMAMLAQLTPAVRLYGTDCNQTEMVLEAINRLGYNDTLKVWLGVWLENNATTNARQVSQMYDILDNYPSTHFAGVIVGNEVLFRKDLSETDLGEQLTYVRNNLTAKEIDLPVATSDLGDDWTAALAADTDIVMANVHPFFAGVTPDAASGWTWEFWQTNDVVLTGTDKSTAGYPKNIIAETGWPSAGGNDCGTDSTCPNSTAGAVASVDNMNTYLDGWVCDSLTNGTTYFWFEAFDEPWKVIFNTDTDKWESKWGLMDANRNVKAGLKIPDCGGQTVDKPY</sequence>
<evidence type="ECO:0000256" key="21">
    <source>
        <dbReference type="SAM" id="MobiDB-lite"/>
    </source>
</evidence>
<evidence type="ECO:0000256" key="16">
    <source>
        <dbReference type="ARBA" id="ARBA00023326"/>
    </source>
</evidence>
<evidence type="ECO:0000256" key="18">
    <source>
        <dbReference type="ARBA" id="ARBA00042373"/>
    </source>
</evidence>
<evidence type="ECO:0000256" key="9">
    <source>
        <dbReference type="ARBA" id="ARBA00022729"/>
    </source>
</evidence>
<evidence type="ECO:0000256" key="4">
    <source>
        <dbReference type="ARBA" id="ARBA00008773"/>
    </source>
</evidence>
<keyword evidence="13" id="KW-0325">Glycoprotein</keyword>
<keyword evidence="15" id="KW-0961">Cell wall biogenesis/degradation</keyword>
<keyword evidence="14" id="KW-0119">Carbohydrate metabolism</keyword>
<dbReference type="Gene3D" id="3.20.20.80">
    <property type="entry name" value="Glycosidases"/>
    <property type="match status" value="2"/>
</dbReference>
<feature type="region of interest" description="Disordered" evidence="21">
    <location>
        <begin position="66"/>
        <end position="86"/>
    </location>
</feature>
<keyword evidence="9" id="KW-0732">Signal</keyword>
<evidence type="ECO:0000313" key="24">
    <source>
        <dbReference type="Proteomes" id="UP001138500"/>
    </source>
</evidence>
<accession>A0A9W7W0P4</accession>
<comment type="catalytic activity">
    <reaction evidence="1">
        <text>Hydrolysis of (1-&gt;3)-beta-D-glucosidic linkages in (1-&gt;3)-beta-D-glucans.</text>
        <dbReference type="EC" id="3.2.1.39"/>
    </reaction>
</comment>
<dbReference type="EMBL" id="RIBY02002112">
    <property type="protein sequence ID" value="KAH9825475.1"/>
    <property type="molecule type" value="Genomic_DNA"/>
</dbReference>
<feature type="transmembrane region" description="Helical" evidence="22">
    <location>
        <begin position="101"/>
        <end position="125"/>
    </location>
</feature>
<keyword evidence="12 22" id="KW-0472">Membrane</keyword>
<comment type="similarity">
    <text evidence="4 20">Belongs to the glycosyl hydrolase 17 family.</text>
</comment>
<evidence type="ECO:0000256" key="15">
    <source>
        <dbReference type="ARBA" id="ARBA00023316"/>
    </source>
</evidence>
<keyword evidence="22" id="KW-1133">Transmembrane helix</keyword>
<keyword evidence="16" id="KW-0624">Polysaccharide degradation</keyword>
<gene>
    <name evidence="23" type="ORF">Tdes44962_MAKER04177</name>
</gene>
<dbReference type="AlphaFoldDB" id="A0A9W7W0P4"/>
<keyword evidence="6" id="KW-1003">Cell membrane</keyword>
<keyword evidence="8" id="KW-0964">Secreted</keyword>
<dbReference type="GO" id="GO:0009986">
    <property type="term" value="C:cell surface"/>
    <property type="evidence" value="ECO:0007669"/>
    <property type="project" value="TreeGrafter"/>
</dbReference>
<dbReference type="PANTHER" id="PTHR16631:SF17">
    <property type="entry name" value="GLUCAN ENDO-1,3-BETA-GLUCOSIDASE BTGC"/>
    <property type="match status" value="1"/>
</dbReference>
<evidence type="ECO:0000256" key="14">
    <source>
        <dbReference type="ARBA" id="ARBA00023277"/>
    </source>
</evidence>
<dbReference type="InterPro" id="IPR000490">
    <property type="entry name" value="Glyco_hydro_17"/>
</dbReference>
<dbReference type="GO" id="GO:0071555">
    <property type="term" value="P:cell wall organization"/>
    <property type="evidence" value="ECO:0007669"/>
    <property type="project" value="UniProtKB-KW"/>
</dbReference>
<dbReference type="InterPro" id="IPR050732">
    <property type="entry name" value="Beta-glucan_modifiers"/>
</dbReference>
<dbReference type="GO" id="GO:0000272">
    <property type="term" value="P:polysaccharide catabolic process"/>
    <property type="evidence" value="ECO:0007669"/>
    <property type="project" value="UniProtKB-KW"/>
</dbReference>
<dbReference type="GO" id="GO:0042973">
    <property type="term" value="F:glucan endo-1,3-beta-D-glucosidase activity"/>
    <property type="evidence" value="ECO:0007669"/>
    <property type="project" value="UniProtKB-EC"/>
</dbReference>
<evidence type="ECO:0000256" key="7">
    <source>
        <dbReference type="ARBA" id="ARBA00022512"/>
    </source>
</evidence>
<protein>
    <recommendedName>
        <fullName evidence="5">glucan endo-1,3-beta-D-glucosidase</fullName>
        <ecNumber evidence="5">3.2.1.39</ecNumber>
    </recommendedName>
    <alternativeName>
        <fullName evidence="19">Endo-1,3-beta-glucanase btgC</fullName>
    </alternativeName>
    <alternativeName>
        <fullName evidence="18">Laminarinase btgC</fullName>
    </alternativeName>
</protein>
<keyword evidence="22" id="KW-0812">Transmembrane</keyword>
<feature type="compositionally biased region" description="Basic and acidic residues" evidence="21">
    <location>
        <begin position="16"/>
        <end position="32"/>
    </location>
</feature>
<evidence type="ECO:0000256" key="13">
    <source>
        <dbReference type="ARBA" id="ARBA00023180"/>
    </source>
</evidence>
<evidence type="ECO:0000256" key="8">
    <source>
        <dbReference type="ARBA" id="ARBA00022525"/>
    </source>
</evidence>
<evidence type="ECO:0000256" key="11">
    <source>
        <dbReference type="ARBA" id="ARBA00022968"/>
    </source>
</evidence>
<name>A0A9W7W0P4_9PEZI</name>
<evidence type="ECO:0000256" key="3">
    <source>
        <dbReference type="ARBA" id="ARBA00004401"/>
    </source>
</evidence>
<keyword evidence="10 23" id="KW-0378">Hydrolase</keyword>
<evidence type="ECO:0000256" key="12">
    <source>
        <dbReference type="ARBA" id="ARBA00023136"/>
    </source>
</evidence>
<feature type="region of interest" description="Disordered" evidence="21">
    <location>
        <begin position="1"/>
        <end position="38"/>
    </location>
</feature>
<evidence type="ECO:0000256" key="5">
    <source>
        <dbReference type="ARBA" id="ARBA00012780"/>
    </source>
</evidence>
<proteinExistence type="inferred from homology"/>
<dbReference type="FunFam" id="3.20.20.80:FF:000151">
    <property type="entry name" value="Glucan endo-1,3-beta-glucosidase btgC"/>
    <property type="match status" value="1"/>
</dbReference>
<comment type="function">
    <text evidence="17">Glucanases play a role in cell expansion during growth, in cell-cell fusion during mating, and in spore release during sporulation. This enzyme may be involved in beta-glucan degradation. Active on laminarin and lichenan.</text>
</comment>
<dbReference type="Proteomes" id="UP001138500">
    <property type="component" value="Unassembled WGS sequence"/>
</dbReference>
<dbReference type="Pfam" id="PF00332">
    <property type="entry name" value="Glyco_hydro_17"/>
    <property type="match status" value="1"/>
</dbReference>
<evidence type="ECO:0000313" key="23">
    <source>
        <dbReference type="EMBL" id="KAH9825475.1"/>
    </source>
</evidence>